<organism evidence="2 3">
    <name type="scientific">Aspergillus novoparasiticus</name>
    <dbReference type="NCBI Taxonomy" id="986946"/>
    <lineage>
        <taxon>Eukaryota</taxon>
        <taxon>Fungi</taxon>
        <taxon>Dikarya</taxon>
        <taxon>Ascomycota</taxon>
        <taxon>Pezizomycotina</taxon>
        <taxon>Eurotiomycetes</taxon>
        <taxon>Eurotiomycetidae</taxon>
        <taxon>Eurotiales</taxon>
        <taxon>Aspergillaceae</taxon>
        <taxon>Aspergillus</taxon>
        <taxon>Aspergillus subgen. Circumdati</taxon>
    </lineage>
</organism>
<accession>A0A5N6F4T6</accession>
<sequence>MILMLDLLLRFAIRLVLLLIFLGFCFGFYASNYASFIMTPPRSYYFFGLLTCFLLLLSVSFTFPGT</sequence>
<name>A0A5N6F4T6_9EURO</name>
<proteinExistence type="predicted"/>
<gene>
    <name evidence="2" type="ORF">BDV33DRAFT_166625</name>
</gene>
<dbReference type="EMBL" id="ML733403">
    <property type="protein sequence ID" value="KAB8223870.1"/>
    <property type="molecule type" value="Genomic_DNA"/>
</dbReference>
<dbReference type="Proteomes" id="UP000326799">
    <property type="component" value="Unassembled WGS sequence"/>
</dbReference>
<feature type="transmembrane region" description="Helical" evidence="1">
    <location>
        <begin position="43"/>
        <end position="63"/>
    </location>
</feature>
<evidence type="ECO:0000313" key="3">
    <source>
        <dbReference type="Proteomes" id="UP000326799"/>
    </source>
</evidence>
<keyword evidence="1" id="KW-0472">Membrane</keyword>
<evidence type="ECO:0000256" key="1">
    <source>
        <dbReference type="SAM" id="Phobius"/>
    </source>
</evidence>
<feature type="transmembrane region" description="Helical" evidence="1">
    <location>
        <begin position="12"/>
        <end position="31"/>
    </location>
</feature>
<evidence type="ECO:0000313" key="2">
    <source>
        <dbReference type="EMBL" id="KAB8223870.1"/>
    </source>
</evidence>
<reference evidence="2 3" key="1">
    <citation type="submission" date="2019-04" db="EMBL/GenBank/DDBJ databases">
        <title>Fungal friends and foes A comparative genomics study of 23 Aspergillus species from section Flavi.</title>
        <authorList>
            <consortium name="DOE Joint Genome Institute"/>
            <person name="Kjaerbolling I."/>
            <person name="Vesth T.C."/>
            <person name="Frisvad J.C."/>
            <person name="Nybo J.L."/>
            <person name="Theobald S."/>
            <person name="Kildgaard S."/>
            <person name="Petersen T.I."/>
            <person name="Kuo A."/>
            <person name="Sato A."/>
            <person name="Lyhne E.K."/>
            <person name="Kogle M.E."/>
            <person name="Wiebenga A."/>
            <person name="Kun R.S."/>
            <person name="Lubbers R.J."/>
            <person name="Makela M.R."/>
            <person name="Barry K."/>
            <person name="Chovatia M."/>
            <person name="Clum A."/>
            <person name="Daum C."/>
            <person name="Haridas S."/>
            <person name="He G."/>
            <person name="LaButti K."/>
            <person name="Lipzen A."/>
            <person name="Mondo S."/>
            <person name="Pangilinan J."/>
            <person name="Riley R."/>
            <person name="Salamov A."/>
            <person name="Simmons B.A."/>
            <person name="Magnuson J.K."/>
            <person name="Henrissat B."/>
            <person name="Mortensen U.H."/>
            <person name="Larsen T.O."/>
            <person name="De vries R.P."/>
            <person name="Grigoriev I.V."/>
            <person name="Machida M."/>
            <person name="Baker S.E."/>
            <person name="Andersen M.R."/>
        </authorList>
    </citation>
    <scope>NUCLEOTIDE SEQUENCE [LARGE SCALE GENOMIC DNA]</scope>
    <source>
        <strain evidence="2 3">CBS 126849</strain>
    </source>
</reference>
<keyword evidence="3" id="KW-1185">Reference proteome</keyword>
<protein>
    <submittedName>
        <fullName evidence="2">Uncharacterized protein</fullName>
    </submittedName>
</protein>
<keyword evidence="1" id="KW-1133">Transmembrane helix</keyword>
<dbReference type="AlphaFoldDB" id="A0A5N6F4T6"/>
<keyword evidence="1" id="KW-0812">Transmembrane</keyword>